<proteinExistence type="predicted"/>
<protein>
    <submittedName>
        <fullName evidence="1">2OG-Fe dioxygenase family protein</fullName>
    </submittedName>
</protein>
<dbReference type="EMBL" id="BAAABY010000032">
    <property type="protein sequence ID" value="GAA0476349.1"/>
    <property type="molecule type" value="Genomic_DNA"/>
</dbReference>
<accession>A0ABP3KCN2</accession>
<name>A0ABP3KCN2_9ACTN</name>
<reference evidence="2" key="1">
    <citation type="journal article" date="2019" name="Int. J. Syst. Evol. Microbiol.">
        <title>The Global Catalogue of Microorganisms (GCM) 10K type strain sequencing project: providing services to taxonomists for standard genome sequencing and annotation.</title>
        <authorList>
            <consortium name="The Broad Institute Genomics Platform"/>
            <consortium name="The Broad Institute Genome Sequencing Center for Infectious Disease"/>
            <person name="Wu L."/>
            <person name="Ma J."/>
        </authorList>
    </citation>
    <scope>NUCLEOTIDE SEQUENCE [LARGE SCALE GENOMIC DNA]</scope>
    <source>
        <strain evidence="2">JCM 4805</strain>
    </source>
</reference>
<evidence type="ECO:0000313" key="1">
    <source>
        <dbReference type="EMBL" id="GAA0476349.1"/>
    </source>
</evidence>
<dbReference type="Pfam" id="PF10014">
    <property type="entry name" value="2OG-Fe_Oxy_2"/>
    <property type="match status" value="1"/>
</dbReference>
<keyword evidence="2" id="KW-1185">Reference proteome</keyword>
<sequence>MRCFTLSAAAHLSEEFLESYADLPADEHLRDGHRFRYRAFGKAQVKGERFLWEDEVSFFQEGDINAYAGGRERKFAPLGDAAREFAESFVNSRRTRGIVTAEEFHIGCHQIRITADDEHPGLPAPEGFHQDGFDYVAVTCVATENVSGGISLVREAEPDGDDLVERVMPPGEALFLADREVLHYVSPITPKVPGRPTYRDVAVITFTLEGAAR</sequence>
<dbReference type="InterPro" id="IPR018724">
    <property type="entry name" value="2OG-Fe_dioxygenase"/>
</dbReference>
<evidence type="ECO:0000313" key="2">
    <source>
        <dbReference type="Proteomes" id="UP001500909"/>
    </source>
</evidence>
<dbReference type="Gene3D" id="2.60.120.620">
    <property type="entry name" value="q2cbj1_9rhob like domain"/>
    <property type="match status" value="1"/>
</dbReference>
<keyword evidence="1" id="KW-0560">Oxidoreductase</keyword>
<comment type="caution">
    <text evidence="1">The sequence shown here is derived from an EMBL/GenBank/DDBJ whole genome shotgun (WGS) entry which is preliminary data.</text>
</comment>
<organism evidence="1 2">
    <name type="scientific">Streptomyces olivaceiscleroticus</name>
    <dbReference type="NCBI Taxonomy" id="68245"/>
    <lineage>
        <taxon>Bacteria</taxon>
        <taxon>Bacillati</taxon>
        <taxon>Actinomycetota</taxon>
        <taxon>Actinomycetes</taxon>
        <taxon>Kitasatosporales</taxon>
        <taxon>Streptomycetaceae</taxon>
        <taxon>Streptomyces</taxon>
    </lineage>
</organism>
<dbReference type="GO" id="GO:0051213">
    <property type="term" value="F:dioxygenase activity"/>
    <property type="evidence" value="ECO:0007669"/>
    <property type="project" value="UniProtKB-KW"/>
</dbReference>
<dbReference type="Proteomes" id="UP001500909">
    <property type="component" value="Unassembled WGS sequence"/>
</dbReference>
<gene>
    <name evidence="1" type="ORF">GCM10010361_46040</name>
</gene>
<keyword evidence="1" id="KW-0223">Dioxygenase</keyword>